<organism evidence="1">
    <name type="scientific">Fagus sylvatica</name>
    <name type="common">Beechnut</name>
    <dbReference type="NCBI Taxonomy" id="28930"/>
    <lineage>
        <taxon>Eukaryota</taxon>
        <taxon>Viridiplantae</taxon>
        <taxon>Streptophyta</taxon>
        <taxon>Embryophyta</taxon>
        <taxon>Tracheophyta</taxon>
        <taxon>Spermatophyta</taxon>
        <taxon>Magnoliopsida</taxon>
        <taxon>eudicotyledons</taxon>
        <taxon>Gunneridae</taxon>
        <taxon>Pentapetalae</taxon>
        <taxon>rosids</taxon>
        <taxon>fabids</taxon>
        <taxon>Fagales</taxon>
        <taxon>Fagaceae</taxon>
        <taxon>Fagus</taxon>
    </lineage>
</organism>
<gene>
    <name evidence="1" type="ORF">FSB_LOCUS5458</name>
</gene>
<reference evidence="1" key="1">
    <citation type="submission" date="2018-02" db="EMBL/GenBank/DDBJ databases">
        <authorList>
            <person name="Cohen D.B."/>
            <person name="Kent A.D."/>
        </authorList>
    </citation>
    <scope>NUCLEOTIDE SEQUENCE</scope>
</reference>
<dbReference type="PANTHER" id="PTHR35478:SF1">
    <property type="entry name" value="ZINC FINGER FYVE DOMAIN-CONTAINING PROTEIN 26"/>
    <property type="match status" value="1"/>
</dbReference>
<dbReference type="EMBL" id="OIVN01000280">
    <property type="protein sequence ID" value="SPC77576.1"/>
    <property type="molecule type" value="Genomic_DNA"/>
</dbReference>
<sequence length="415" mass="47137">MDKETEILSRLAANHLHLAQFEPLRAVLLALRSRNPELALAVLQTIVARSGRFQNILWSTSCPSPPLLTYLSTLELLQFDNNATSAWSFDPETLRLRAEFLLLVQHLIDRVSESLRKNFDLESLEKVKEKDGSSESESYDERAEVLEKGEELRDSNGEFDDCVRILDRILELGVKRLKPDVDVDDGDGNGNGISSGAASIEEGELVCLRKVALDYADVFDALCWNIQRQVRGWEGYDLGLSINENARREDLSEEEGEDLRVLGLIQRSVQLAHLDAIKECLKEGDVEGAIPRIRFLHIDYGGEETEYRTMQQQMINAFTTVLAHTTPIYKDKMSFPQIIYSQKSSQSCCPRKECDPWRDLGLPDTFPREGVKRNRTQTTIIFLDREAFVKIMPPTQLVIPFTFWVEAGVIVCDDL</sequence>
<dbReference type="PANTHER" id="PTHR35478">
    <property type="entry name" value="ZINC FINGER FYVE DOMAIN PROTEIN"/>
    <property type="match status" value="1"/>
</dbReference>
<evidence type="ECO:0000313" key="1">
    <source>
        <dbReference type="EMBL" id="SPC77576.1"/>
    </source>
</evidence>
<protein>
    <submittedName>
        <fullName evidence="1">Uncharacterized protein</fullName>
    </submittedName>
</protein>
<proteinExistence type="predicted"/>
<dbReference type="AlphaFoldDB" id="A0A2N9EF25"/>
<name>A0A2N9EF25_FAGSY</name>
<accession>A0A2N9EF25</accession>